<dbReference type="SMART" id="SM00239">
    <property type="entry name" value="C2"/>
    <property type="match status" value="1"/>
</dbReference>
<feature type="region of interest" description="Disordered" evidence="3">
    <location>
        <begin position="1"/>
        <end position="46"/>
    </location>
</feature>
<dbReference type="SUPFAM" id="SSF49562">
    <property type="entry name" value="C2 domain (Calcium/lipid-binding domain, CaLB)"/>
    <property type="match status" value="1"/>
</dbReference>
<keyword evidence="2" id="KW-0106">Calcium</keyword>
<dbReference type="GO" id="GO:0016020">
    <property type="term" value="C:membrane"/>
    <property type="evidence" value="ECO:0007669"/>
    <property type="project" value="InterPro"/>
</dbReference>
<dbReference type="InterPro" id="IPR035892">
    <property type="entry name" value="C2_domain_sf"/>
</dbReference>
<evidence type="ECO:0000256" key="1">
    <source>
        <dbReference type="ARBA" id="ARBA00022723"/>
    </source>
</evidence>
<feature type="compositionally biased region" description="Basic residues" evidence="3">
    <location>
        <begin position="33"/>
        <end position="46"/>
    </location>
</feature>
<dbReference type="Gene3D" id="2.60.40.150">
    <property type="entry name" value="C2 domain"/>
    <property type="match status" value="1"/>
</dbReference>
<name>A0A6G0W6B2_9STRA</name>
<dbReference type="InterPro" id="IPR000008">
    <property type="entry name" value="C2_dom"/>
</dbReference>
<feature type="compositionally biased region" description="Low complexity" evidence="3">
    <location>
        <begin position="9"/>
        <end position="23"/>
    </location>
</feature>
<evidence type="ECO:0000259" key="4">
    <source>
        <dbReference type="PROSITE" id="PS50004"/>
    </source>
</evidence>
<evidence type="ECO:0000313" key="5">
    <source>
        <dbReference type="EMBL" id="KAF0722567.1"/>
    </source>
</evidence>
<dbReference type="CDD" id="cd00030">
    <property type="entry name" value="C2"/>
    <property type="match status" value="1"/>
</dbReference>
<feature type="domain" description="C2" evidence="4">
    <location>
        <begin position="26"/>
        <end position="158"/>
    </location>
</feature>
<dbReference type="Proteomes" id="UP000481153">
    <property type="component" value="Unassembled WGS sequence"/>
</dbReference>
<dbReference type="GO" id="GO:0046872">
    <property type="term" value="F:metal ion binding"/>
    <property type="evidence" value="ECO:0007669"/>
    <property type="project" value="UniProtKB-KW"/>
</dbReference>
<dbReference type="Pfam" id="PF00168">
    <property type="entry name" value="C2"/>
    <property type="match status" value="1"/>
</dbReference>
<dbReference type="PANTHER" id="PTHR45911:SF7">
    <property type="entry name" value="C2 DOMAIN-CONTAINING PROTEIN"/>
    <property type="match status" value="1"/>
</dbReference>
<comment type="caution">
    <text evidence="5">The sequence shown here is derived from an EMBL/GenBank/DDBJ whole genome shotgun (WGS) entry which is preliminary data.</text>
</comment>
<keyword evidence="1" id="KW-0479">Metal-binding</keyword>
<sequence length="306" mass="33913">MTNQKNQQASSANSTGTATTDSTNVYHNTSRSSTRRKSTAAPGPKRHIRIILEKAMDLPVSDSALAGGSSDPYVVFSFGKDQVQSAVVDKSLNPTWPNDEFELIVTEADLLQHKHLQVKVMDYNTSGMHTLMAHTTLDLAAWTGATTLKSARLQSHPLTMAPSLAEQAVKPVLTMSVAVVSEDEAATDLMLEVWENERWVPGGGWHKSHLTRVLFDPPAWTNEDNGRGGAHFNDAVAVPRGYKPTTEWEFKVAQGDTNGWMYAGSFLGPWHSRQAMTSVVRRRLWERHYAIEKLAAKSVADERHEY</sequence>
<gene>
    <name evidence="5" type="ORF">Ae201684_018301</name>
</gene>
<dbReference type="InterPro" id="IPR006614">
    <property type="entry name" value="Peroxin/Ferlin"/>
</dbReference>
<keyword evidence="6" id="KW-1185">Reference proteome</keyword>
<evidence type="ECO:0000256" key="3">
    <source>
        <dbReference type="SAM" id="MobiDB-lite"/>
    </source>
</evidence>
<dbReference type="PROSITE" id="PS50004">
    <property type="entry name" value="C2"/>
    <property type="match status" value="1"/>
</dbReference>
<dbReference type="VEuPathDB" id="FungiDB:AeMF1_010860"/>
<reference evidence="5 6" key="1">
    <citation type="submission" date="2019-07" db="EMBL/GenBank/DDBJ databases">
        <title>Genomics analysis of Aphanomyces spp. identifies a new class of oomycete effector associated with host adaptation.</title>
        <authorList>
            <person name="Gaulin E."/>
        </authorList>
    </citation>
    <scope>NUCLEOTIDE SEQUENCE [LARGE SCALE GENOMIC DNA]</scope>
    <source>
        <strain evidence="5 6">ATCC 201684</strain>
    </source>
</reference>
<dbReference type="EMBL" id="VJMJ01000330">
    <property type="protein sequence ID" value="KAF0722567.1"/>
    <property type="molecule type" value="Genomic_DNA"/>
</dbReference>
<evidence type="ECO:0000313" key="6">
    <source>
        <dbReference type="Proteomes" id="UP000481153"/>
    </source>
</evidence>
<dbReference type="AlphaFoldDB" id="A0A6G0W6B2"/>
<organism evidence="5 6">
    <name type="scientific">Aphanomyces euteiches</name>
    <dbReference type="NCBI Taxonomy" id="100861"/>
    <lineage>
        <taxon>Eukaryota</taxon>
        <taxon>Sar</taxon>
        <taxon>Stramenopiles</taxon>
        <taxon>Oomycota</taxon>
        <taxon>Saprolegniomycetes</taxon>
        <taxon>Saprolegniales</taxon>
        <taxon>Verrucalvaceae</taxon>
        <taxon>Aphanomyces</taxon>
    </lineage>
</organism>
<protein>
    <recommendedName>
        <fullName evidence="4">C2 domain-containing protein</fullName>
    </recommendedName>
</protein>
<evidence type="ECO:0000256" key="2">
    <source>
        <dbReference type="ARBA" id="ARBA00022837"/>
    </source>
</evidence>
<accession>A0A6G0W6B2</accession>
<proteinExistence type="predicted"/>
<dbReference type="PANTHER" id="PTHR45911">
    <property type="entry name" value="C2 DOMAIN-CONTAINING PROTEIN"/>
    <property type="match status" value="1"/>
</dbReference>
<dbReference type="SMART" id="SM00694">
    <property type="entry name" value="DysFC"/>
    <property type="match status" value="1"/>
</dbReference>